<gene>
    <name evidence="1" type="ORF">METZ01_LOCUS78739</name>
</gene>
<dbReference type="AlphaFoldDB" id="A0A381UCD2"/>
<evidence type="ECO:0008006" key="2">
    <source>
        <dbReference type="Google" id="ProtNLM"/>
    </source>
</evidence>
<proteinExistence type="predicted"/>
<dbReference type="EMBL" id="UINC01006166">
    <property type="protein sequence ID" value="SVA25885.1"/>
    <property type="molecule type" value="Genomic_DNA"/>
</dbReference>
<protein>
    <recommendedName>
        <fullName evidence="2">ABM domain-containing protein</fullName>
    </recommendedName>
</protein>
<reference evidence="1" key="1">
    <citation type="submission" date="2018-05" db="EMBL/GenBank/DDBJ databases">
        <authorList>
            <person name="Lanie J.A."/>
            <person name="Ng W.-L."/>
            <person name="Kazmierczak K.M."/>
            <person name="Andrzejewski T.M."/>
            <person name="Davidsen T.M."/>
            <person name="Wayne K.J."/>
            <person name="Tettelin H."/>
            <person name="Glass J.I."/>
            <person name="Rusch D."/>
            <person name="Podicherti R."/>
            <person name="Tsui H.-C.T."/>
            <person name="Winkler M.E."/>
        </authorList>
    </citation>
    <scope>NUCLEOTIDE SEQUENCE</scope>
</reference>
<accession>A0A381UCD2</accession>
<evidence type="ECO:0000313" key="1">
    <source>
        <dbReference type="EMBL" id="SVA25885.1"/>
    </source>
</evidence>
<sequence>MRFIQVMEFEATGEQASEEINNYVAAAGPDTTVRRITVCVDRDKPGTIVQLVEFDSHADAMVNNELEVTQDASADNNAGLGDVAFRNLDVFETFEL</sequence>
<organism evidence="1">
    <name type="scientific">marine metagenome</name>
    <dbReference type="NCBI Taxonomy" id="408172"/>
    <lineage>
        <taxon>unclassified sequences</taxon>
        <taxon>metagenomes</taxon>
        <taxon>ecological metagenomes</taxon>
    </lineage>
</organism>
<name>A0A381UCD2_9ZZZZ</name>